<evidence type="ECO:0000256" key="2">
    <source>
        <dbReference type="SAM" id="Phobius"/>
    </source>
</evidence>
<evidence type="ECO:0000259" key="4">
    <source>
        <dbReference type="PROSITE" id="PS50853"/>
    </source>
</evidence>
<dbReference type="SUPFAM" id="SSF49265">
    <property type="entry name" value="Fibronectin type III"/>
    <property type="match status" value="2"/>
</dbReference>
<name>A0A8T0B9V6_SILME</name>
<proteinExistence type="predicted"/>
<feature type="signal peptide" evidence="3">
    <location>
        <begin position="1"/>
        <end position="20"/>
    </location>
</feature>
<dbReference type="CDD" id="cd00063">
    <property type="entry name" value="FN3"/>
    <property type="match status" value="1"/>
</dbReference>
<keyword evidence="2" id="KW-0472">Membrane</keyword>
<feature type="region of interest" description="Disordered" evidence="1">
    <location>
        <begin position="565"/>
        <end position="591"/>
    </location>
</feature>
<dbReference type="SMART" id="SM00060">
    <property type="entry name" value="FN3"/>
    <property type="match status" value="3"/>
</dbReference>
<keyword evidence="2" id="KW-0812">Transmembrane</keyword>
<keyword evidence="6" id="KW-1185">Reference proteome</keyword>
<dbReference type="Gene3D" id="2.60.40.10">
    <property type="entry name" value="Immunoglobulins"/>
    <property type="match status" value="3"/>
</dbReference>
<feature type="transmembrane region" description="Helical" evidence="2">
    <location>
        <begin position="506"/>
        <end position="527"/>
    </location>
</feature>
<gene>
    <name evidence="5" type="ORF">HF521_022725</name>
</gene>
<dbReference type="PANTHER" id="PTHR48483:SF1">
    <property type="entry name" value="INTERLEUKIN-12 RECEPTOR SUBUNIT BETA-1-RELATED"/>
    <property type="match status" value="1"/>
</dbReference>
<keyword evidence="2" id="KW-1133">Transmembrane helix</keyword>
<accession>A0A8T0B9V6</accession>
<feature type="compositionally biased region" description="Acidic residues" evidence="1">
    <location>
        <begin position="572"/>
        <end position="591"/>
    </location>
</feature>
<dbReference type="Proteomes" id="UP000606274">
    <property type="component" value="Unassembled WGS sequence"/>
</dbReference>
<dbReference type="InterPro" id="IPR013783">
    <property type="entry name" value="Ig-like_fold"/>
</dbReference>
<sequence>MKTGGLLVLVFALFVDQGATCSVSSPQCYKNTTQPDDDFLCEWEDRDPSPDADYTIFMKTSSLNESSYANQFKAGKKLSVLIPVEYLITTRLLDIWVLRQVFDVTCSSSNISVLLDNSVKYSPPNVQKKTRSAEKLILRWPRVNDHKGAVHEIRWKTFNGAWQNETFETEDGKSNDDWISYTMQLQEHTRYQVQIRRRAKQSLLWSDWSHISNIPTEIQQPVVHWIEETHRGKREIRLKWNKPPTEASFGGVSYNLTLILPCKKTKRQRIRSNTYKFVATDSEARVTVVAINDVSSSPSQEIIIPPVEHLKYCHNDSYSLPKHYCWEWYQLADGENRTSHVSISRKNTLEDIKQGMQEYVRYYYFLHDRRKQQQHTIRACPVYSTEGAPSSPPKNVTVVNISYDSAVLWWSPIPVQDQHGFLMYYLLWVSKEGQTLTGHHQVPANETNFLLRNLEPASSYTLNIAGKTKIGVGPNSTRTFFTLSNSSSDIETTPGDDLLPGMRMEIMIILIVCGVVLVCSVALSFAIRRLRTKLFPIIPSPVISTAAMPQMDKQVKLGCSLKQKHVTSLQEDSPDKDEENEDEEDCVDDDEDGSHLKAFISNDKPSFFPNPNYKGQLLRFPETLEITDRAQTESCEVNTPSYTNALFI</sequence>
<keyword evidence="3" id="KW-0732">Signal</keyword>
<feature type="chain" id="PRO_5035926443" description="Fibronectin type-III domain-containing protein" evidence="3">
    <location>
        <begin position="21"/>
        <end position="648"/>
    </location>
</feature>
<organism evidence="5 6">
    <name type="scientific">Silurus meridionalis</name>
    <name type="common">Southern catfish</name>
    <name type="synonym">Silurus soldatovi meridionalis</name>
    <dbReference type="NCBI Taxonomy" id="175797"/>
    <lineage>
        <taxon>Eukaryota</taxon>
        <taxon>Metazoa</taxon>
        <taxon>Chordata</taxon>
        <taxon>Craniata</taxon>
        <taxon>Vertebrata</taxon>
        <taxon>Euteleostomi</taxon>
        <taxon>Actinopterygii</taxon>
        <taxon>Neopterygii</taxon>
        <taxon>Teleostei</taxon>
        <taxon>Ostariophysi</taxon>
        <taxon>Siluriformes</taxon>
        <taxon>Siluridae</taxon>
        <taxon>Silurus</taxon>
    </lineage>
</organism>
<evidence type="ECO:0000256" key="1">
    <source>
        <dbReference type="SAM" id="MobiDB-lite"/>
    </source>
</evidence>
<evidence type="ECO:0000313" key="5">
    <source>
        <dbReference type="EMBL" id="KAF7703718.1"/>
    </source>
</evidence>
<dbReference type="InterPro" id="IPR003961">
    <property type="entry name" value="FN3_dom"/>
</dbReference>
<dbReference type="AlphaFoldDB" id="A0A8T0B9V6"/>
<dbReference type="Pfam" id="PF00041">
    <property type="entry name" value="fn3"/>
    <property type="match status" value="1"/>
</dbReference>
<dbReference type="InterPro" id="IPR053073">
    <property type="entry name" value="IL11/IL27_subunit_beta"/>
</dbReference>
<dbReference type="PANTHER" id="PTHR48483">
    <property type="entry name" value="INTERLEUKIN-27 SUBUNIT BETA"/>
    <property type="match status" value="1"/>
</dbReference>
<dbReference type="PROSITE" id="PS50853">
    <property type="entry name" value="FN3"/>
    <property type="match status" value="1"/>
</dbReference>
<feature type="domain" description="Fibronectin type-III" evidence="4">
    <location>
        <begin position="392"/>
        <end position="486"/>
    </location>
</feature>
<dbReference type="EMBL" id="JABFDY010000009">
    <property type="protein sequence ID" value="KAF7703718.1"/>
    <property type="molecule type" value="Genomic_DNA"/>
</dbReference>
<evidence type="ECO:0000313" key="6">
    <source>
        <dbReference type="Proteomes" id="UP000606274"/>
    </source>
</evidence>
<dbReference type="InterPro" id="IPR036116">
    <property type="entry name" value="FN3_sf"/>
</dbReference>
<evidence type="ECO:0000256" key="3">
    <source>
        <dbReference type="SAM" id="SignalP"/>
    </source>
</evidence>
<comment type="caution">
    <text evidence="5">The sequence shown here is derived from an EMBL/GenBank/DDBJ whole genome shotgun (WGS) entry which is preliminary data.</text>
</comment>
<reference evidence="5" key="1">
    <citation type="submission" date="2020-08" db="EMBL/GenBank/DDBJ databases">
        <title>Chromosome-level assembly of Southern catfish (Silurus meridionalis) provides insights into visual adaptation to the nocturnal and benthic lifestyles.</title>
        <authorList>
            <person name="Zhang Y."/>
            <person name="Wang D."/>
            <person name="Peng Z."/>
        </authorList>
    </citation>
    <scope>NUCLEOTIDE SEQUENCE</scope>
    <source>
        <strain evidence="5">SWU-2019-XX</strain>
        <tissue evidence="5">Muscle</tissue>
    </source>
</reference>
<protein>
    <recommendedName>
        <fullName evidence="4">Fibronectin type-III domain-containing protein</fullName>
    </recommendedName>
</protein>